<name>A0A8J7HEG2_9FIRM</name>
<dbReference type="RefSeq" id="WP_197662439.1">
    <property type="nucleotide sequence ID" value="NZ_JAEAGR010000018.1"/>
</dbReference>
<dbReference type="Proteomes" id="UP000623269">
    <property type="component" value="Unassembled WGS sequence"/>
</dbReference>
<evidence type="ECO:0000313" key="7">
    <source>
        <dbReference type="Proteomes" id="UP000623269"/>
    </source>
</evidence>
<comment type="caution">
    <text evidence="6">The sequence shown here is derived from an EMBL/GenBank/DDBJ whole genome shotgun (WGS) entry which is preliminary data.</text>
</comment>
<dbReference type="InterPro" id="IPR018490">
    <property type="entry name" value="cNMP-bd_dom_sf"/>
</dbReference>
<dbReference type="SMART" id="SM00419">
    <property type="entry name" value="HTH_CRP"/>
    <property type="match status" value="1"/>
</dbReference>
<evidence type="ECO:0000259" key="5">
    <source>
        <dbReference type="PROSITE" id="PS51063"/>
    </source>
</evidence>
<protein>
    <submittedName>
        <fullName evidence="6">Crp/Fnr family transcriptional regulator</fullName>
    </submittedName>
</protein>
<dbReference type="PANTHER" id="PTHR24567">
    <property type="entry name" value="CRP FAMILY TRANSCRIPTIONAL REGULATORY PROTEIN"/>
    <property type="match status" value="1"/>
</dbReference>
<feature type="domain" description="HTH crp-type" evidence="5">
    <location>
        <begin position="149"/>
        <end position="216"/>
    </location>
</feature>
<keyword evidence="2" id="KW-0238">DNA-binding</keyword>
<dbReference type="PANTHER" id="PTHR24567:SF58">
    <property type="entry name" value="CYCLIC AMP-BINDING REGULATORY PROTEIN"/>
    <property type="match status" value="1"/>
</dbReference>
<accession>A0A8J7HEG2</accession>
<gene>
    <name evidence="6" type="ORF">I5677_14890</name>
</gene>
<dbReference type="PROSITE" id="PS51063">
    <property type="entry name" value="HTH_CRP_2"/>
    <property type="match status" value="1"/>
</dbReference>
<keyword evidence="3" id="KW-0804">Transcription</keyword>
<proteinExistence type="predicted"/>
<dbReference type="InterPro" id="IPR014710">
    <property type="entry name" value="RmlC-like_jellyroll"/>
</dbReference>
<sequence>MNHIDQIKETTLLKHLPDEDIKSSLFSGKFKVIKYKKNSIVHFDGEHCNKLEVILSGKVAVERISESGDLLTISMFYSDNILGGNLLFSSNAYYPMTISTRSPSVILEIDKETLFDLLCKHKKFLRTYLELVADHVYMLGDKIKHYVNKTIRESIINYLTYECKMQKSRQIKLNITKKELAEKIGVQRTSLSRELSKMRDEGLIVYDAKTITILNL</sequence>
<reference evidence="6" key="1">
    <citation type="submission" date="2020-12" db="EMBL/GenBank/DDBJ databases">
        <title>M. sibirica DSM 26468T genome.</title>
        <authorList>
            <person name="Thieme N."/>
            <person name="Rettenmaier R."/>
            <person name="Zverlov V."/>
            <person name="Liebl W."/>
        </authorList>
    </citation>
    <scope>NUCLEOTIDE SEQUENCE</scope>
    <source>
        <strain evidence="6">DSM 26468</strain>
    </source>
</reference>
<dbReference type="GO" id="GO:0005829">
    <property type="term" value="C:cytosol"/>
    <property type="evidence" value="ECO:0007669"/>
    <property type="project" value="TreeGrafter"/>
</dbReference>
<dbReference type="CDD" id="cd00038">
    <property type="entry name" value="CAP_ED"/>
    <property type="match status" value="1"/>
</dbReference>
<evidence type="ECO:0000313" key="6">
    <source>
        <dbReference type="EMBL" id="MBH1942184.1"/>
    </source>
</evidence>
<feature type="domain" description="Cyclic nucleotide-binding" evidence="4">
    <location>
        <begin position="12"/>
        <end position="118"/>
    </location>
</feature>
<dbReference type="Pfam" id="PF00027">
    <property type="entry name" value="cNMP_binding"/>
    <property type="match status" value="1"/>
</dbReference>
<organism evidence="6 7">
    <name type="scientific">Mobilitalea sibirica</name>
    <dbReference type="NCBI Taxonomy" id="1462919"/>
    <lineage>
        <taxon>Bacteria</taxon>
        <taxon>Bacillati</taxon>
        <taxon>Bacillota</taxon>
        <taxon>Clostridia</taxon>
        <taxon>Lachnospirales</taxon>
        <taxon>Lachnospiraceae</taxon>
        <taxon>Mobilitalea</taxon>
    </lineage>
</organism>
<keyword evidence="7" id="KW-1185">Reference proteome</keyword>
<dbReference type="Gene3D" id="2.60.120.10">
    <property type="entry name" value="Jelly Rolls"/>
    <property type="match status" value="1"/>
</dbReference>
<keyword evidence="1" id="KW-0805">Transcription regulation</keyword>
<evidence type="ECO:0000259" key="4">
    <source>
        <dbReference type="PROSITE" id="PS50042"/>
    </source>
</evidence>
<evidence type="ECO:0000256" key="2">
    <source>
        <dbReference type="ARBA" id="ARBA00023125"/>
    </source>
</evidence>
<dbReference type="InterPro" id="IPR012318">
    <property type="entry name" value="HTH_CRP"/>
</dbReference>
<dbReference type="Pfam" id="PF13545">
    <property type="entry name" value="HTH_Crp_2"/>
    <property type="match status" value="1"/>
</dbReference>
<dbReference type="InterPro" id="IPR000595">
    <property type="entry name" value="cNMP-bd_dom"/>
</dbReference>
<evidence type="ECO:0000256" key="3">
    <source>
        <dbReference type="ARBA" id="ARBA00023163"/>
    </source>
</evidence>
<dbReference type="GO" id="GO:0003677">
    <property type="term" value="F:DNA binding"/>
    <property type="evidence" value="ECO:0007669"/>
    <property type="project" value="UniProtKB-KW"/>
</dbReference>
<dbReference type="PROSITE" id="PS50042">
    <property type="entry name" value="CNMP_BINDING_3"/>
    <property type="match status" value="1"/>
</dbReference>
<dbReference type="EMBL" id="JAEAGR010000018">
    <property type="protein sequence ID" value="MBH1942184.1"/>
    <property type="molecule type" value="Genomic_DNA"/>
</dbReference>
<dbReference type="SUPFAM" id="SSF46785">
    <property type="entry name" value="Winged helix' DNA-binding domain"/>
    <property type="match status" value="1"/>
</dbReference>
<dbReference type="InterPro" id="IPR036390">
    <property type="entry name" value="WH_DNA-bd_sf"/>
</dbReference>
<dbReference type="InterPro" id="IPR050397">
    <property type="entry name" value="Env_Response_Regulators"/>
</dbReference>
<dbReference type="GO" id="GO:0003700">
    <property type="term" value="F:DNA-binding transcription factor activity"/>
    <property type="evidence" value="ECO:0007669"/>
    <property type="project" value="TreeGrafter"/>
</dbReference>
<dbReference type="AlphaFoldDB" id="A0A8J7HEG2"/>
<dbReference type="SUPFAM" id="SSF51206">
    <property type="entry name" value="cAMP-binding domain-like"/>
    <property type="match status" value="1"/>
</dbReference>
<evidence type="ECO:0000256" key="1">
    <source>
        <dbReference type="ARBA" id="ARBA00023015"/>
    </source>
</evidence>